<dbReference type="Gene3D" id="3.90.1580.10">
    <property type="entry name" value="paralog of FGE (formylglycine-generating enzyme)"/>
    <property type="match status" value="1"/>
</dbReference>
<comment type="caution">
    <text evidence="2">The sequence shown here is derived from an EMBL/GenBank/DDBJ whole genome shotgun (WGS) entry which is preliminary data.</text>
</comment>
<proteinExistence type="predicted"/>
<dbReference type="Proteomes" id="UP000286801">
    <property type="component" value="Unassembled WGS sequence"/>
</dbReference>
<evidence type="ECO:0000313" key="3">
    <source>
        <dbReference type="Proteomes" id="UP000286801"/>
    </source>
</evidence>
<name>A0A432GAL5_9DELT</name>
<dbReference type="InterPro" id="IPR051043">
    <property type="entry name" value="Sulfatase_Mod_Factor_Kinase"/>
</dbReference>
<accession>A0A432GAL5</accession>
<dbReference type="InterPro" id="IPR005532">
    <property type="entry name" value="SUMF_dom"/>
</dbReference>
<evidence type="ECO:0000259" key="1">
    <source>
        <dbReference type="Pfam" id="PF03781"/>
    </source>
</evidence>
<protein>
    <recommendedName>
        <fullName evidence="1">Sulfatase-modifying factor enzyme-like domain-containing protein</fullName>
    </recommendedName>
</protein>
<reference evidence="2 3" key="1">
    <citation type="submission" date="2018-06" db="EMBL/GenBank/DDBJ databases">
        <title>Combined omics and stable isotope probing to characterize newly discovered Mariana Back-Arc vent microbial communities.</title>
        <authorList>
            <person name="Trembath-Reichert E."/>
            <person name="Huber J.A."/>
        </authorList>
    </citation>
    <scope>NUCLEOTIDE SEQUENCE [LARGE SCALE GENOMIC DNA]</scope>
    <source>
        <strain evidence="2">MAG 63_1</strain>
    </source>
</reference>
<sequence>MFAPGTACSGIMTHNKRQIKTVILQIIQNINEKCKKELWLGKIMSQSTFSVVFHSIIFLFIAFPEVVNAVQTQDQLVANFDSKLEITTDNIAARVLGSKKRVVITVIDLFNHETQERDTQTDLLEEKFTDSLYKKLPDQVVPYFEIVYLRLEWRSTFPEIKHDPLTEDIAKLTNADWLLTGTHQTNDGLLSVSLELYDLKSGDLLWQTVVGMDSTIENDLEKNAQLENGLEEEVAQKFEQNSSLFPTQNDTQLPSPLFPQITQDPGLEQKKTGEYEGNIVSALMIETVKERQEYSDGMVFINEGEFLMGSDLGDEDELPDHLVFVKSFYLDQHEVTNADYSKCVECTRGHGGFDTIEPQQPVVYVDWKNADAFCQFQNKRLPTESEWEYAARAGSEEKYSFGDNISLLETYAWLKTNTVDKGLWGAKTVSSKKANNWGLHDLYGNVMEWVQNYYKPNYFAYVRQSDNSNDLNVPENEEYPLRVVRGGAWGGLHGAGTPEGLRSAKRYAFVEWTRSFQIGFRCAMDIPEKN</sequence>
<gene>
    <name evidence="2" type="ORF">DSY97_03165</name>
</gene>
<dbReference type="PANTHER" id="PTHR23150:SF19">
    <property type="entry name" value="FORMYLGLYCINE-GENERATING ENZYME"/>
    <property type="match status" value="1"/>
</dbReference>
<organism evidence="2 3">
    <name type="scientific">SAR324 cluster bacterium</name>
    <dbReference type="NCBI Taxonomy" id="2024889"/>
    <lineage>
        <taxon>Bacteria</taxon>
        <taxon>Deltaproteobacteria</taxon>
        <taxon>SAR324 cluster</taxon>
    </lineage>
</organism>
<evidence type="ECO:0000313" key="2">
    <source>
        <dbReference type="EMBL" id="RTZ80496.1"/>
    </source>
</evidence>
<dbReference type="Pfam" id="PF03781">
    <property type="entry name" value="FGE-sulfatase"/>
    <property type="match status" value="1"/>
</dbReference>
<dbReference type="AlphaFoldDB" id="A0A432GAL5"/>
<dbReference type="GO" id="GO:0120147">
    <property type="term" value="F:formylglycine-generating oxidase activity"/>
    <property type="evidence" value="ECO:0007669"/>
    <property type="project" value="TreeGrafter"/>
</dbReference>
<dbReference type="EMBL" id="QNZL01000086">
    <property type="protein sequence ID" value="RTZ80496.1"/>
    <property type="molecule type" value="Genomic_DNA"/>
</dbReference>
<dbReference type="PANTHER" id="PTHR23150">
    <property type="entry name" value="SULFATASE MODIFYING FACTOR 1, 2"/>
    <property type="match status" value="1"/>
</dbReference>
<feature type="domain" description="Sulfatase-modifying factor enzyme-like" evidence="1">
    <location>
        <begin position="296"/>
        <end position="523"/>
    </location>
</feature>
<dbReference type="SUPFAM" id="SSF56436">
    <property type="entry name" value="C-type lectin-like"/>
    <property type="match status" value="1"/>
</dbReference>
<dbReference type="InterPro" id="IPR016187">
    <property type="entry name" value="CTDL_fold"/>
</dbReference>
<dbReference type="InterPro" id="IPR042095">
    <property type="entry name" value="SUMF_sf"/>
</dbReference>